<feature type="compositionally biased region" description="Basic and acidic residues" evidence="1">
    <location>
        <begin position="356"/>
        <end position="369"/>
    </location>
</feature>
<accession>A0A6A3J1X9</accession>
<gene>
    <name evidence="2" type="ORF">PR001_g21833</name>
</gene>
<feature type="region of interest" description="Disordered" evidence="1">
    <location>
        <begin position="321"/>
        <end position="387"/>
    </location>
</feature>
<evidence type="ECO:0000313" key="2">
    <source>
        <dbReference type="EMBL" id="KAE8989206.1"/>
    </source>
</evidence>
<dbReference type="EMBL" id="QXFV01002339">
    <property type="protein sequence ID" value="KAE8989206.1"/>
    <property type="molecule type" value="Genomic_DNA"/>
</dbReference>
<dbReference type="Proteomes" id="UP000429607">
    <property type="component" value="Unassembled WGS sequence"/>
</dbReference>
<feature type="compositionally biased region" description="Acidic residues" evidence="1">
    <location>
        <begin position="530"/>
        <end position="542"/>
    </location>
</feature>
<reference evidence="2 3" key="1">
    <citation type="submission" date="2018-09" db="EMBL/GenBank/DDBJ databases">
        <title>Genomic investigation of the strawberry pathogen Phytophthora fragariae indicates pathogenicity is determined by transcriptional variation in three key races.</title>
        <authorList>
            <person name="Adams T.M."/>
            <person name="Armitage A.D."/>
            <person name="Sobczyk M.K."/>
            <person name="Bates H.J."/>
            <person name="Dunwell J.M."/>
            <person name="Nellist C.F."/>
            <person name="Harrison R.J."/>
        </authorList>
    </citation>
    <scope>NUCLEOTIDE SEQUENCE [LARGE SCALE GENOMIC DNA]</scope>
    <source>
        <strain evidence="2 3">SCRP249</strain>
    </source>
</reference>
<sequence length="571" mass="63066">MSEPNLADSSSRGQPAASADVGDDGGRHGNTPPPVDGLSGDQSPIPVETSPSSSNPDGTVGDNVPSSVGQDTTSRPASPQSVVSRTGVLILDEVVSHVRAGVLPSRDRSSPGMQNTPPARFTLPPARNLVGDSFIVGVPAHALAYRNGAYVREGYGGVEALMLFDGLSEVDIQDLCTLVGDSAEGEYDRLKEDFVFLYGYHQQETQFIRDEASHARGVLEADFARLARENLEETAVLRQRNDDLESQLRYTQTQISTLEQRVRDKSFDADGLLAFLNSGSNEVRGNWPRLRRLLSQFQRDVSAPPSWKTWITVEAADKSFRMIPPYPGPAPPDSDADDEDDAEQEEKSEENPPSPETKRDTPRGKEPRKSQAGSKRRSSSQRVVGVEIQCRPTVLPESGVGPRPASQALTFTVREACALLPEFIAWEDLRPDVQWTMRTGVGYDEAVELMLADSAQHHLFHRDSLCSMLAAMMYHRKLDDTPWARYVPTSYYLMADVLLENWLEQGKEPAEWPDLRNLTDDLPDISDSSSSEEEDNLEDPDFDGPVPERTEVDPPKRTRLAEKVLHRTATS</sequence>
<organism evidence="2 3">
    <name type="scientific">Phytophthora rubi</name>
    <dbReference type="NCBI Taxonomy" id="129364"/>
    <lineage>
        <taxon>Eukaryota</taxon>
        <taxon>Sar</taxon>
        <taxon>Stramenopiles</taxon>
        <taxon>Oomycota</taxon>
        <taxon>Peronosporomycetes</taxon>
        <taxon>Peronosporales</taxon>
        <taxon>Peronosporaceae</taxon>
        <taxon>Phytophthora</taxon>
    </lineage>
</organism>
<evidence type="ECO:0000256" key="1">
    <source>
        <dbReference type="SAM" id="MobiDB-lite"/>
    </source>
</evidence>
<feature type="compositionally biased region" description="Basic and acidic residues" evidence="1">
    <location>
        <begin position="546"/>
        <end position="565"/>
    </location>
</feature>
<feature type="region of interest" description="Disordered" evidence="1">
    <location>
        <begin position="513"/>
        <end position="571"/>
    </location>
</feature>
<feature type="region of interest" description="Disordered" evidence="1">
    <location>
        <begin position="1"/>
        <end position="82"/>
    </location>
</feature>
<proteinExistence type="predicted"/>
<name>A0A6A3J1X9_9STRA</name>
<evidence type="ECO:0000313" key="3">
    <source>
        <dbReference type="Proteomes" id="UP000429607"/>
    </source>
</evidence>
<protein>
    <submittedName>
        <fullName evidence="2">Uncharacterized protein</fullName>
    </submittedName>
</protein>
<comment type="caution">
    <text evidence="2">The sequence shown here is derived from an EMBL/GenBank/DDBJ whole genome shotgun (WGS) entry which is preliminary data.</text>
</comment>
<feature type="compositionally biased region" description="Acidic residues" evidence="1">
    <location>
        <begin position="334"/>
        <end position="348"/>
    </location>
</feature>
<dbReference type="AlphaFoldDB" id="A0A6A3J1X9"/>
<feature type="compositionally biased region" description="Polar residues" evidence="1">
    <location>
        <begin position="64"/>
        <end position="82"/>
    </location>
</feature>
<feature type="region of interest" description="Disordered" evidence="1">
    <location>
        <begin position="102"/>
        <end position="123"/>
    </location>
</feature>